<evidence type="ECO:0000256" key="1">
    <source>
        <dbReference type="ARBA" id="ARBA00004536"/>
    </source>
</evidence>
<organism evidence="5 6">
    <name type="scientific">Saguinus oedipus</name>
    <name type="common">Cotton-top tamarin</name>
    <name type="synonym">Oedipomidas oedipus</name>
    <dbReference type="NCBI Taxonomy" id="9490"/>
    <lineage>
        <taxon>Eukaryota</taxon>
        <taxon>Metazoa</taxon>
        <taxon>Chordata</taxon>
        <taxon>Craniata</taxon>
        <taxon>Vertebrata</taxon>
        <taxon>Euteleostomi</taxon>
        <taxon>Mammalia</taxon>
        <taxon>Eutheria</taxon>
        <taxon>Euarchontoglires</taxon>
        <taxon>Primates</taxon>
        <taxon>Haplorrhini</taxon>
        <taxon>Platyrrhini</taxon>
        <taxon>Cebidae</taxon>
        <taxon>Callitrichinae</taxon>
        <taxon>Saguinus</taxon>
    </lineage>
</organism>
<comment type="caution">
    <text evidence="5">The sequence shown here is derived from an EMBL/GenBank/DDBJ whole genome shotgun (WGS) entry which is preliminary data.</text>
</comment>
<comment type="subcellular location">
    <subcellularLocation>
        <location evidence="1">Cell junction</location>
        <location evidence="1">Adherens junction</location>
    </subcellularLocation>
</comment>
<dbReference type="EMBL" id="JASSZA010000006">
    <property type="protein sequence ID" value="KAK2108624.1"/>
    <property type="molecule type" value="Genomic_DNA"/>
</dbReference>
<sequence length="65" mass="7741">MATLGKEELREEATRLAALVQCDRLMEEVNRQLQGHLDEIYQLRQLNWRLLAENRELHDLCCFVD</sequence>
<name>A0ABQ9VI98_SAGOE</name>
<evidence type="ECO:0000313" key="6">
    <source>
        <dbReference type="Proteomes" id="UP001266305"/>
    </source>
</evidence>
<keyword evidence="3" id="KW-0965">Cell junction</keyword>
<proteinExistence type="inferred from homology"/>
<comment type="similarity">
    <text evidence="2">Belongs to the CCDC85 family.</text>
</comment>
<evidence type="ECO:0000313" key="5">
    <source>
        <dbReference type="EMBL" id="KAK2108624.1"/>
    </source>
</evidence>
<accession>A0ABQ9VI98</accession>
<protein>
    <submittedName>
        <fullName evidence="5">Uncharacterized protein</fullName>
    </submittedName>
</protein>
<dbReference type="PANTHER" id="PTHR13546">
    <property type="entry name" value="RE60986P"/>
    <property type="match status" value="1"/>
</dbReference>
<keyword evidence="6" id="KW-1185">Reference proteome</keyword>
<evidence type="ECO:0000256" key="4">
    <source>
        <dbReference type="ARBA" id="ARBA00023054"/>
    </source>
</evidence>
<dbReference type="InterPro" id="IPR019359">
    <property type="entry name" value="CCDC85"/>
</dbReference>
<keyword evidence="4" id="KW-0175">Coiled coil</keyword>
<gene>
    <name evidence="5" type="ORF">P7K49_013789</name>
</gene>
<dbReference type="Pfam" id="PF10226">
    <property type="entry name" value="CCDC85"/>
    <property type="match status" value="1"/>
</dbReference>
<evidence type="ECO:0000256" key="3">
    <source>
        <dbReference type="ARBA" id="ARBA00022949"/>
    </source>
</evidence>
<dbReference type="PANTHER" id="PTHR13546:SF12">
    <property type="entry name" value="COILED-COIL DOMAIN-CONTAINING PROTEIN 85B"/>
    <property type="match status" value="1"/>
</dbReference>
<dbReference type="Proteomes" id="UP001266305">
    <property type="component" value="Unassembled WGS sequence"/>
</dbReference>
<evidence type="ECO:0000256" key="2">
    <source>
        <dbReference type="ARBA" id="ARBA00009052"/>
    </source>
</evidence>
<reference evidence="5 6" key="1">
    <citation type="submission" date="2023-05" db="EMBL/GenBank/DDBJ databases">
        <title>B98-5 Cell Line De Novo Hybrid Assembly: An Optical Mapping Approach.</title>
        <authorList>
            <person name="Kananen K."/>
            <person name="Auerbach J.A."/>
            <person name="Kautto E."/>
            <person name="Blachly J.S."/>
        </authorList>
    </citation>
    <scope>NUCLEOTIDE SEQUENCE [LARGE SCALE GENOMIC DNA]</scope>
    <source>
        <strain evidence="5">B95-8</strain>
        <tissue evidence="5">Cell line</tissue>
    </source>
</reference>